<accession>A0A516Q0X9</accession>
<dbReference type="PANTHER" id="PTHR37938:SF1">
    <property type="entry name" value="BLL0215 PROTEIN"/>
    <property type="match status" value="1"/>
</dbReference>
<organism evidence="4 5">
    <name type="scientific">Microlunatus elymi</name>
    <dbReference type="NCBI Taxonomy" id="2596828"/>
    <lineage>
        <taxon>Bacteria</taxon>
        <taxon>Bacillati</taxon>
        <taxon>Actinomycetota</taxon>
        <taxon>Actinomycetes</taxon>
        <taxon>Propionibacteriales</taxon>
        <taxon>Propionibacteriaceae</taxon>
        <taxon>Microlunatus</taxon>
    </lineage>
</organism>
<dbReference type="KEGG" id="mik:FOE78_14845"/>
<gene>
    <name evidence="4" type="ORF">FOE78_14845</name>
</gene>
<keyword evidence="2" id="KW-0812">Transmembrane</keyword>
<evidence type="ECO:0000256" key="2">
    <source>
        <dbReference type="SAM" id="Phobius"/>
    </source>
</evidence>
<dbReference type="Pfam" id="PF03703">
    <property type="entry name" value="bPH_2"/>
    <property type="match status" value="1"/>
</dbReference>
<sequence length="346" mass="38284">MAAFWHAFVDPRVSSHLIADEGEIIIDEVRRHPMAFVGPMLIMLLGLLIMIITFWVPVQIAWLPLAAGLVLIMIGGYKVLAAHMDRFVITNMRVFRVNGIFSQHTATMPMSRILDISVHKPLIGRIFSYGHFVFESAAQDQGLRDIRYVGHPDQRDLTIQRVIQRSGLRSSMRPLHDADDLGRSYDQDGDDPESDGYDPTDGSPTTDDDAAWLADGWSSDTDWRPESWTERDQAEHQQARRHVAESEVGARPRLAVRRRPGAAETANSTPNLPPARNQRPTGDQPPPPNLSPASDRSPDVEPAQRPAAEPVSSGSAESAGPNAERQRSPQRVSPDQDGDSSQTGRS</sequence>
<feature type="transmembrane region" description="Helical" evidence="2">
    <location>
        <begin position="34"/>
        <end position="55"/>
    </location>
</feature>
<keyword evidence="2" id="KW-0472">Membrane</keyword>
<feature type="region of interest" description="Disordered" evidence="1">
    <location>
        <begin position="168"/>
        <end position="346"/>
    </location>
</feature>
<keyword evidence="2" id="KW-1133">Transmembrane helix</keyword>
<dbReference type="EMBL" id="CP041692">
    <property type="protein sequence ID" value="QDP97032.1"/>
    <property type="molecule type" value="Genomic_DNA"/>
</dbReference>
<dbReference type="AlphaFoldDB" id="A0A516Q0X9"/>
<proteinExistence type="predicted"/>
<feature type="transmembrane region" description="Helical" evidence="2">
    <location>
        <begin position="61"/>
        <end position="80"/>
    </location>
</feature>
<dbReference type="RefSeq" id="WP_143986993.1">
    <property type="nucleotide sequence ID" value="NZ_CP041692.1"/>
</dbReference>
<dbReference type="PANTHER" id="PTHR37938">
    <property type="entry name" value="BLL0215 PROTEIN"/>
    <property type="match status" value="1"/>
</dbReference>
<protein>
    <submittedName>
        <fullName evidence="4">PH domain-containing protein</fullName>
    </submittedName>
</protein>
<evidence type="ECO:0000313" key="5">
    <source>
        <dbReference type="Proteomes" id="UP000319263"/>
    </source>
</evidence>
<feature type="compositionally biased region" description="Polar residues" evidence="1">
    <location>
        <begin position="329"/>
        <end position="346"/>
    </location>
</feature>
<dbReference type="InterPro" id="IPR005182">
    <property type="entry name" value="YdbS-like_PH"/>
</dbReference>
<dbReference type="Proteomes" id="UP000319263">
    <property type="component" value="Chromosome"/>
</dbReference>
<evidence type="ECO:0000313" key="4">
    <source>
        <dbReference type="EMBL" id="QDP97032.1"/>
    </source>
</evidence>
<feature type="domain" description="YdbS-like PH" evidence="3">
    <location>
        <begin position="86"/>
        <end position="149"/>
    </location>
</feature>
<evidence type="ECO:0000256" key="1">
    <source>
        <dbReference type="SAM" id="MobiDB-lite"/>
    </source>
</evidence>
<evidence type="ECO:0000259" key="3">
    <source>
        <dbReference type="Pfam" id="PF03703"/>
    </source>
</evidence>
<keyword evidence="5" id="KW-1185">Reference proteome</keyword>
<feature type="compositionally biased region" description="Basic and acidic residues" evidence="1">
    <location>
        <begin position="221"/>
        <end position="250"/>
    </location>
</feature>
<reference evidence="4 5" key="1">
    <citation type="submission" date="2019-07" db="EMBL/GenBank/DDBJ databases">
        <title>Microlunatus dokdonensis sp. nov. isolated from the rhizospheric soil of the wild plant Elymus tsukushiensis.</title>
        <authorList>
            <person name="Ghim S.-Y."/>
            <person name="Hwang Y.-J."/>
            <person name="Son J.-S."/>
            <person name="Shin J.-H."/>
        </authorList>
    </citation>
    <scope>NUCLEOTIDE SEQUENCE [LARGE SCALE GENOMIC DNA]</scope>
    <source>
        <strain evidence="4 5">KUDC0627</strain>
    </source>
</reference>
<name>A0A516Q0X9_9ACTN</name>
<feature type="compositionally biased region" description="Basic and acidic residues" evidence="1">
    <location>
        <begin position="174"/>
        <end position="186"/>
    </location>
</feature>
<dbReference type="OrthoDB" id="3354538at2"/>
<feature type="compositionally biased region" description="Acidic residues" evidence="1">
    <location>
        <begin position="187"/>
        <end position="198"/>
    </location>
</feature>